<protein>
    <submittedName>
        <fullName evidence="1">Uncharacterized protein</fullName>
    </submittedName>
</protein>
<evidence type="ECO:0000313" key="2">
    <source>
        <dbReference type="Proteomes" id="UP001060215"/>
    </source>
</evidence>
<name>A0ACC0HAK8_9ERIC</name>
<comment type="caution">
    <text evidence="1">The sequence shown here is derived from an EMBL/GenBank/DDBJ whole genome shotgun (WGS) entry which is preliminary data.</text>
</comment>
<dbReference type="EMBL" id="CM045762">
    <property type="protein sequence ID" value="KAI8009868.1"/>
    <property type="molecule type" value="Genomic_DNA"/>
</dbReference>
<evidence type="ECO:0000313" key="1">
    <source>
        <dbReference type="EMBL" id="KAI8009868.1"/>
    </source>
</evidence>
<keyword evidence="2" id="KW-1185">Reference proteome</keyword>
<proteinExistence type="predicted"/>
<gene>
    <name evidence="1" type="ORF">LOK49_LG06G02334</name>
</gene>
<sequence length="464" mass="53710">MDSEEAEYAAFEEKVRRNVYIDNLSPQVTEAVLRTALNQFGNVEKVQFIPNYTEPRNIPRCALVEMENSKQAKQIVSEMGNFPFMMSGMPRPVQARAAEMEMFDDRPRKPGKKIKFHWLDPQDPDFKVAKELKLLTRKHAAESSFALKSYSYFVMGSEEAEYAAFEEKVRRNVYIDNLSPQVTEAVLRTALNQFGNVEKVQFIPNYTEPRNIPRCALVEMENSKQAKQIVSEMGNFPFMMSGMPRPVQARAAEMEMFDDHPRKPGKKIKFHWLDPQDPDFKVAKELKLLTRKHAAESSFALKSYSYFVMDSEEAEYAAFEEKVRRNVYIDNLSPQVTEAVLRTALNQFGNVEKVQFIPNYTEPRSIPRCALVEMENSKQAKQIVSEMGNFPFMMSGMPRPVRARAAEMEMFDDHPRKPGRKIKFRWLDPQDPDFKVAKELKLLTRKHAAESSFVLKLQQIRISL</sequence>
<accession>A0ACC0HAK8</accession>
<organism evidence="1 2">
    <name type="scientific">Camellia lanceoleosa</name>
    <dbReference type="NCBI Taxonomy" id="1840588"/>
    <lineage>
        <taxon>Eukaryota</taxon>
        <taxon>Viridiplantae</taxon>
        <taxon>Streptophyta</taxon>
        <taxon>Embryophyta</taxon>
        <taxon>Tracheophyta</taxon>
        <taxon>Spermatophyta</taxon>
        <taxon>Magnoliopsida</taxon>
        <taxon>eudicotyledons</taxon>
        <taxon>Gunneridae</taxon>
        <taxon>Pentapetalae</taxon>
        <taxon>asterids</taxon>
        <taxon>Ericales</taxon>
        <taxon>Theaceae</taxon>
        <taxon>Camellia</taxon>
    </lineage>
</organism>
<dbReference type="Proteomes" id="UP001060215">
    <property type="component" value="Chromosome 5"/>
</dbReference>
<reference evidence="1 2" key="1">
    <citation type="journal article" date="2022" name="Plant J.">
        <title>Chromosome-level genome of Camellia lanceoleosa provides a valuable resource for understanding genome evolution and self-incompatibility.</title>
        <authorList>
            <person name="Gong W."/>
            <person name="Xiao S."/>
            <person name="Wang L."/>
            <person name="Liao Z."/>
            <person name="Chang Y."/>
            <person name="Mo W."/>
            <person name="Hu G."/>
            <person name="Li W."/>
            <person name="Zhao G."/>
            <person name="Zhu H."/>
            <person name="Hu X."/>
            <person name="Ji K."/>
            <person name="Xiang X."/>
            <person name="Song Q."/>
            <person name="Yuan D."/>
            <person name="Jin S."/>
            <person name="Zhang L."/>
        </authorList>
    </citation>
    <scope>NUCLEOTIDE SEQUENCE [LARGE SCALE GENOMIC DNA]</scope>
    <source>
        <strain evidence="1">SQ_2022a</strain>
    </source>
</reference>